<dbReference type="Gene3D" id="2.60.40.10">
    <property type="entry name" value="Immunoglobulins"/>
    <property type="match status" value="1"/>
</dbReference>
<dbReference type="GO" id="GO:0048468">
    <property type="term" value="P:cell development"/>
    <property type="evidence" value="ECO:0007669"/>
    <property type="project" value="UniProtKB-ARBA"/>
</dbReference>
<proteinExistence type="predicted"/>
<sequence>MAFMNFSETRTRLFNLDENKFEDFAEMNSYPSLLTPPSDSPERSHAFSPPLNAGQNVYAHHQESGMQYETESMKKYYASDTAHLKILEQPIEKFRFRYKSEMAGTHGSLTGRSADRNRKQTFPTVQLCNYSEPAIIRCSVYQEASQTFEECQPHAHRLVKKNGQIEIDDPHDVPVSRNEDFTVGFYGMGIIHTARKQIVEILTNKKLLLKKEEIARSEGKKRDINAEEFLEVKNETEGLIKNINLNIVRLRFDAFTVRDGIYYPICSPVYSKNINNLKSAQTCDLKIVRMDHCTSPCRGNREIFILVEKVTKKNIKIRFFELNEDDEMIWDDYGSFNDLDVHHQFAIVFKTPPYRDLNCDRNVKVYMELVRPSDGARSEPKEFIYTPCDPITGRKRPRTTYGSGSSYNSFASDEIALTIPEDNVVRSEELEEALKYSNISSSEVERLFNTFGPQYRMIDFPNFEDEITNADGKVFLALDAGNSSRKDISDRLVKNKIIVCFANTTRKRTGGEDWDEKLYEVQWGINNSVHSVTKRTPFSIIHTYRNSGLFGNPLTKEIQDINKKLGGSKLLPDVELLLDANKEKQSKQYDKHRRPAHVYKPGDIVLIRSEIPSTGTSRKLSPKYRGPPFHLALYGQSRKLLILFMHLLNENPSPSIINARNHSRDSILHVAVAMGVLPVVNFLVARNANLTLQNEDGNTALHLAVKLLTNSSTRKQTSVAILNLLLVNGNINRFIDLENNAGDSALATAIESKNLDVVKKLCLKGADVNKKHKKNGFTPLHMAIYAQSYGIVDFLLEHKDIELQIFDFKDCTPYKLAANLRDNSNISQKICERIENYMRINAISEMIEVKEELSDDESIKVEPMSPKIDDFEDDYPSDPFSVNCLNEVSKYLDESGNWKNLAELLDMEHFVRIEDIRNYKSPSKSLLNMALANGESLSRIRDFLENLDEKEAVHAIDQMCKRNREHSSM</sequence>
<dbReference type="SUPFAM" id="SSF81296">
    <property type="entry name" value="E set domains"/>
    <property type="match status" value="1"/>
</dbReference>
<dbReference type="Gene3D" id="2.60.40.340">
    <property type="entry name" value="Rel homology domain (RHD), DNA-binding domain"/>
    <property type="match status" value="1"/>
</dbReference>
<dbReference type="PROSITE" id="PS50254">
    <property type="entry name" value="REL_2"/>
    <property type="match status" value="1"/>
</dbReference>
<dbReference type="Proteomes" id="UP000192223">
    <property type="component" value="Unplaced"/>
</dbReference>
<dbReference type="OrthoDB" id="10254686at2759"/>
<dbReference type="InterPro" id="IPR011029">
    <property type="entry name" value="DEATH-like_dom_sf"/>
</dbReference>
<feature type="repeat" description="ANK" evidence="1">
    <location>
        <begin position="663"/>
        <end position="695"/>
    </location>
</feature>
<dbReference type="InterPro" id="IPR011539">
    <property type="entry name" value="RHD_DNA_bind_dom"/>
</dbReference>
<dbReference type="GeneID" id="108741595"/>
<dbReference type="KEGG" id="apln:108741595"/>
<dbReference type="GO" id="GO:0000981">
    <property type="term" value="F:DNA-binding transcription factor activity, RNA polymerase II-specific"/>
    <property type="evidence" value="ECO:0007669"/>
    <property type="project" value="TreeGrafter"/>
</dbReference>
<feature type="domain" description="RHD" evidence="2">
    <location>
        <begin position="79"/>
        <end position="281"/>
    </location>
</feature>
<dbReference type="SMART" id="SM00248">
    <property type="entry name" value="ANK"/>
    <property type="match status" value="5"/>
</dbReference>
<dbReference type="Pfam" id="PF13637">
    <property type="entry name" value="Ank_4"/>
    <property type="match status" value="1"/>
</dbReference>
<protein>
    <submittedName>
        <fullName evidence="4">Nuclear factor NF-kappa-B p105 subunit</fullName>
    </submittedName>
</protein>
<dbReference type="CDD" id="cd01177">
    <property type="entry name" value="IPT_NFkappaB"/>
    <property type="match status" value="1"/>
</dbReference>
<feature type="repeat" description="ANK" evidence="1">
    <location>
        <begin position="775"/>
        <end position="798"/>
    </location>
</feature>
<dbReference type="PANTHER" id="PTHR24169:SF28">
    <property type="entry name" value="NUCLEAR FACTOR NF-KAPPA-B P110 SUBUNIT"/>
    <property type="match status" value="1"/>
</dbReference>
<gene>
    <name evidence="4" type="primary">LOC108741595</name>
</gene>
<dbReference type="SUPFAM" id="SSF48403">
    <property type="entry name" value="Ankyrin repeat"/>
    <property type="match status" value="1"/>
</dbReference>
<dbReference type="InterPro" id="IPR002110">
    <property type="entry name" value="Ankyrin_rpt"/>
</dbReference>
<organism evidence="3 4">
    <name type="scientific">Agrilus planipennis</name>
    <name type="common">Emerald ash borer</name>
    <name type="synonym">Agrilus marcopoli</name>
    <dbReference type="NCBI Taxonomy" id="224129"/>
    <lineage>
        <taxon>Eukaryota</taxon>
        <taxon>Metazoa</taxon>
        <taxon>Ecdysozoa</taxon>
        <taxon>Arthropoda</taxon>
        <taxon>Hexapoda</taxon>
        <taxon>Insecta</taxon>
        <taxon>Pterygota</taxon>
        <taxon>Neoptera</taxon>
        <taxon>Endopterygota</taxon>
        <taxon>Coleoptera</taxon>
        <taxon>Polyphaga</taxon>
        <taxon>Elateriformia</taxon>
        <taxon>Buprestoidea</taxon>
        <taxon>Buprestidae</taxon>
        <taxon>Agrilinae</taxon>
        <taxon>Agrilus</taxon>
    </lineage>
</organism>
<name>A0A7F5RGZ7_AGRPL</name>
<dbReference type="PRINTS" id="PR00057">
    <property type="entry name" value="NFKBTNSCPFCT"/>
</dbReference>
<dbReference type="Gene3D" id="1.25.40.20">
    <property type="entry name" value="Ankyrin repeat-containing domain"/>
    <property type="match status" value="1"/>
</dbReference>
<dbReference type="SMART" id="SM00429">
    <property type="entry name" value="IPT"/>
    <property type="match status" value="1"/>
</dbReference>
<keyword evidence="3" id="KW-1185">Reference proteome</keyword>
<dbReference type="SUPFAM" id="SSF47986">
    <property type="entry name" value="DEATH domain"/>
    <property type="match status" value="1"/>
</dbReference>
<dbReference type="FunCoup" id="A0A7F5RGZ7">
    <property type="interactions" value="656"/>
</dbReference>
<dbReference type="InterPro" id="IPR014756">
    <property type="entry name" value="Ig_E-set"/>
</dbReference>
<accession>A0A7F5RGZ7</accession>
<feature type="repeat" description="ANK" evidence="1">
    <location>
        <begin position="741"/>
        <end position="773"/>
    </location>
</feature>
<dbReference type="Pfam" id="PF16179">
    <property type="entry name" value="RHD_dimer"/>
    <property type="match status" value="1"/>
</dbReference>
<dbReference type="AlphaFoldDB" id="A0A7F5RGZ7"/>
<dbReference type="InterPro" id="IPR008967">
    <property type="entry name" value="p53-like_TF_DNA-bd_sf"/>
</dbReference>
<dbReference type="Pfam" id="PF12796">
    <property type="entry name" value="Ank_2"/>
    <property type="match status" value="1"/>
</dbReference>
<dbReference type="PROSITE" id="PS50088">
    <property type="entry name" value="ANK_REPEAT"/>
    <property type="match status" value="3"/>
</dbReference>
<dbReference type="PANTHER" id="PTHR24169">
    <property type="entry name" value="NUCLEAR FACTOR NF-KAPPA-B PROTEIN"/>
    <property type="match status" value="1"/>
</dbReference>
<evidence type="ECO:0000256" key="1">
    <source>
        <dbReference type="PROSITE-ProRule" id="PRU00023"/>
    </source>
</evidence>
<dbReference type="InterPro" id="IPR037059">
    <property type="entry name" value="RHD_DNA_bind_dom_sf"/>
</dbReference>
<evidence type="ECO:0000313" key="4">
    <source>
        <dbReference type="RefSeq" id="XP_025835272.1"/>
    </source>
</evidence>
<dbReference type="PROSITE" id="PS50297">
    <property type="entry name" value="ANK_REP_REGION"/>
    <property type="match status" value="1"/>
</dbReference>
<dbReference type="RefSeq" id="XP_025835272.1">
    <property type="nucleotide sequence ID" value="XM_025979487.1"/>
</dbReference>
<keyword evidence="1" id="KW-0040">ANK repeat</keyword>
<dbReference type="InterPro" id="IPR002909">
    <property type="entry name" value="IPT_dom"/>
</dbReference>
<dbReference type="CDD" id="cd08310">
    <property type="entry name" value="Death_NFkB-like"/>
    <property type="match status" value="1"/>
</dbReference>
<dbReference type="InParanoid" id="A0A7F5RGZ7"/>
<dbReference type="InterPro" id="IPR033926">
    <property type="entry name" value="IPT_NFkappaB"/>
</dbReference>
<dbReference type="Gene3D" id="1.10.533.10">
    <property type="entry name" value="Death Domain, Fas"/>
    <property type="match status" value="1"/>
</dbReference>
<dbReference type="Pfam" id="PF00554">
    <property type="entry name" value="RHD_DNA_bind"/>
    <property type="match status" value="1"/>
</dbReference>
<dbReference type="InterPro" id="IPR013783">
    <property type="entry name" value="Ig-like_fold"/>
</dbReference>
<dbReference type="GO" id="GO:0000978">
    <property type="term" value="F:RNA polymerase II cis-regulatory region sequence-specific DNA binding"/>
    <property type="evidence" value="ECO:0007669"/>
    <property type="project" value="TreeGrafter"/>
</dbReference>
<evidence type="ECO:0000259" key="2">
    <source>
        <dbReference type="PROSITE" id="PS50254"/>
    </source>
</evidence>
<evidence type="ECO:0000313" key="3">
    <source>
        <dbReference type="Proteomes" id="UP000192223"/>
    </source>
</evidence>
<dbReference type="InterPro" id="IPR032397">
    <property type="entry name" value="RHD_dimer"/>
</dbReference>
<dbReference type="GO" id="GO:0048731">
    <property type="term" value="P:system development"/>
    <property type="evidence" value="ECO:0007669"/>
    <property type="project" value="UniProtKB-ARBA"/>
</dbReference>
<reference evidence="4" key="1">
    <citation type="submission" date="2025-08" db="UniProtKB">
        <authorList>
            <consortium name="RefSeq"/>
        </authorList>
    </citation>
    <scope>IDENTIFICATION</scope>
    <source>
        <tissue evidence="4">Entire body</tissue>
    </source>
</reference>
<dbReference type="SUPFAM" id="SSF49417">
    <property type="entry name" value="p53-like transcription factors"/>
    <property type="match status" value="1"/>
</dbReference>
<dbReference type="InterPro" id="IPR000451">
    <property type="entry name" value="NFkB/Dor"/>
</dbReference>
<dbReference type="InterPro" id="IPR036770">
    <property type="entry name" value="Ankyrin_rpt-contain_sf"/>
</dbReference>
<dbReference type="GO" id="GO:0005737">
    <property type="term" value="C:cytoplasm"/>
    <property type="evidence" value="ECO:0007669"/>
    <property type="project" value="InterPro"/>
</dbReference>